<feature type="region of interest" description="Disordered" evidence="1">
    <location>
        <begin position="234"/>
        <end position="266"/>
    </location>
</feature>
<keyword evidence="2" id="KW-0472">Membrane</keyword>
<evidence type="ECO:0000256" key="1">
    <source>
        <dbReference type="SAM" id="MobiDB-lite"/>
    </source>
</evidence>
<evidence type="ECO:0000313" key="3">
    <source>
        <dbReference type="EMBL" id="CAJ1411440.1"/>
    </source>
</evidence>
<evidence type="ECO:0000313" key="4">
    <source>
        <dbReference type="Proteomes" id="UP001178507"/>
    </source>
</evidence>
<keyword evidence="2" id="KW-0812">Transmembrane</keyword>
<dbReference type="EMBL" id="CAUJNA010003875">
    <property type="protein sequence ID" value="CAJ1411440.1"/>
    <property type="molecule type" value="Genomic_DNA"/>
</dbReference>
<organism evidence="3 4">
    <name type="scientific">Effrenium voratum</name>
    <dbReference type="NCBI Taxonomy" id="2562239"/>
    <lineage>
        <taxon>Eukaryota</taxon>
        <taxon>Sar</taxon>
        <taxon>Alveolata</taxon>
        <taxon>Dinophyceae</taxon>
        <taxon>Suessiales</taxon>
        <taxon>Symbiodiniaceae</taxon>
        <taxon>Effrenium</taxon>
    </lineage>
</organism>
<evidence type="ECO:0000256" key="2">
    <source>
        <dbReference type="SAM" id="Phobius"/>
    </source>
</evidence>
<protein>
    <submittedName>
        <fullName evidence="3">Uncharacterized protein</fullName>
    </submittedName>
</protein>
<feature type="compositionally biased region" description="Polar residues" evidence="1">
    <location>
        <begin position="254"/>
        <end position="266"/>
    </location>
</feature>
<proteinExistence type="predicted"/>
<feature type="region of interest" description="Disordered" evidence="1">
    <location>
        <begin position="198"/>
        <end position="222"/>
    </location>
</feature>
<feature type="transmembrane region" description="Helical" evidence="2">
    <location>
        <begin position="106"/>
        <end position="123"/>
    </location>
</feature>
<keyword evidence="4" id="KW-1185">Reference proteome</keyword>
<comment type="caution">
    <text evidence="3">The sequence shown here is derived from an EMBL/GenBank/DDBJ whole genome shotgun (WGS) entry which is preliminary data.</text>
</comment>
<feature type="transmembrane region" description="Helical" evidence="2">
    <location>
        <begin position="72"/>
        <end position="94"/>
    </location>
</feature>
<accession>A0AA36NG35</accession>
<reference evidence="3" key="1">
    <citation type="submission" date="2023-08" db="EMBL/GenBank/DDBJ databases">
        <authorList>
            <person name="Chen Y."/>
            <person name="Shah S."/>
            <person name="Dougan E. K."/>
            <person name="Thang M."/>
            <person name="Chan C."/>
        </authorList>
    </citation>
    <scope>NUCLEOTIDE SEQUENCE</scope>
</reference>
<name>A0AA36NG35_9DINO</name>
<gene>
    <name evidence="3" type="ORF">EVOR1521_LOCUS32012</name>
</gene>
<feature type="region of interest" description="Disordered" evidence="1">
    <location>
        <begin position="1"/>
        <end position="35"/>
    </location>
</feature>
<keyword evidence="2" id="KW-1133">Transmembrane helix</keyword>
<dbReference type="Proteomes" id="UP001178507">
    <property type="component" value="Unassembled WGS sequence"/>
</dbReference>
<dbReference type="AlphaFoldDB" id="A0AA36NG35"/>
<sequence length="266" mass="29148">MLRKAMANKAPSLRVQAEKRSDAGGGNLPRDLPPKLKPYLPLRDWEKFRDTVNKALKQEKATRQRIRGTGGVPFLLGAVSVLGSCVSMVLLHILQLDTLFGDALLAIPPAIALCFWAFVRVLLMKHSRKHAHALQDVTGVLKKACHQLSQDHRMLAVTMHIGEEAISKLDWFQRAVAAAKDTFYIEFRILEGMGQEFLGDGGEKPEDSTRPPSGGSGSSLRVAALEDMLQLRPMSAPDVQLEGADSPSIGRTAWSGSSRTSKQAWT</sequence>